<reference evidence="2" key="1">
    <citation type="submission" date="2018-04" db="EMBL/GenBank/DDBJ databases">
        <title>Transcriptome of Schizaphis graminum biotype I.</title>
        <authorList>
            <person name="Scully E.D."/>
            <person name="Geib S.M."/>
            <person name="Palmer N.A."/>
            <person name="Koch K."/>
            <person name="Bradshaw J."/>
            <person name="Heng-Moss T."/>
            <person name="Sarath G."/>
        </authorList>
    </citation>
    <scope>NUCLEOTIDE SEQUENCE</scope>
</reference>
<keyword evidence="1" id="KW-0812">Transmembrane</keyword>
<dbReference type="AlphaFoldDB" id="A0A2S2NR76"/>
<accession>A0A2S2NR76</accession>
<gene>
    <name evidence="2" type="ORF">g.178330</name>
</gene>
<evidence type="ECO:0000313" key="2">
    <source>
        <dbReference type="EMBL" id="MBY19679.1"/>
    </source>
</evidence>
<organism evidence="2">
    <name type="scientific">Schizaphis graminum</name>
    <name type="common">Green bug aphid</name>
    <dbReference type="NCBI Taxonomy" id="13262"/>
    <lineage>
        <taxon>Eukaryota</taxon>
        <taxon>Metazoa</taxon>
        <taxon>Ecdysozoa</taxon>
        <taxon>Arthropoda</taxon>
        <taxon>Hexapoda</taxon>
        <taxon>Insecta</taxon>
        <taxon>Pterygota</taxon>
        <taxon>Neoptera</taxon>
        <taxon>Paraneoptera</taxon>
        <taxon>Hemiptera</taxon>
        <taxon>Sternorrhyncha</taxon>
        <taxon>Aphidomorpha</taxon>
        <taxon>Aphidoidea</taxon>
        <taxon>Aphididae</taxon>
        <taxon>Aphidini</taxon>
        <taxon>Schizaphis</taxon>
    </lineage>
</organism>
<dbReference type="EMBL" id="GGMR01007060">
    <property type="protein sequence ID" value="MBY19679.1"/>
    <property type="molecule type" value="Transcribed_RNA"/>
</dbReference>
<feature type="transmembrane region" description="Helical" evidence="1">
    <location>
        <begin position="6"/>
        <end position="26"/>
    </location>
</feature>
<keyword evidence="1" id="KW-0472">Membrane</keyword>
<sequence>MNYYYQIHFSLIINIHRDVIMTIFLYRSRYTNRYSRSQVSSLFFQLCNNSIKLKHAPHLCLLSHDSFRFQNENGSRSNLTSQIFPQQPITPYTFLRNVAVATILDNSPRHKE</sequence>
<keyword evidence="1" id="KW-1133">Transmembrane helix</keyword>
<proteinExistence type="predicted"/>
<name>A0A2S2NR76_SCHGA</name>
<evidence type="ECO:0000256" key="1">
    <source>
        <dbReference type="SAM" id="Phobius"/>
    </source>
</evidence>
<protein>
    <submittedName>
        <fullName evidence="2">Uncharacterized protein</fullName>
    </submittedName>
</protein>